<organism evidence="1 2">
    <name type="scientific">Sulfolobus islandicus rod-shaped virus 9</name>
    <dbReference type="NCBI Taxonomy" id="1983552"/>
    <lineage>
        <taxon>Viruses</taxon>
        <taxon>Adnaviria</taxon>
        <taxon>Zilligvirae</taxon>
        <taxon>Taleaviricota</taxon>
        <taxon>Tokiviricetes</taxon>
        <taxon>Ligamenvirales</taxon>
        <taxon>Rudiviridae</taxon>
        <taxon>Usarudivirus</taxon>
        <taxon>Usarudivirus aestus</taxon>
        <taxon>Usarudivirus SIRV9</taxon>
    </lineage>
</organism>
<name>A0A1X9SJI8_9VIRU</name>
<dbReference type="GeneID" id="32878435"/>
<dbReference type="Proteomes" id="UP000202761">
    <property type="component" value="Segment"/>
</dbReference>
<accession>A0A1X9SJI8</accession>
<proteinExistence type="predicted"/>
<reference evidence="1 2" key="1">
    <citation type="journal article" date="2017" name="Viruses">
        <title>Differentiation and structure in Sulfolobus islandicus rod-shaped virus populations.</title>
        <authorList>
            <person name="Bautista M.A."/>
            <person name="Black J.A."/>
            <person name="Youngblut N.D."/>
            <person name="Whitaker R.J."/>
        </authorList>
    </citation>
    <scope>NUCLEOTIDE SEQUENCE [LARGE SCALE GENOMIC DNA]</scope>
</reference>
<dbReference type="KEGG" id="vg:32878435"/>
<protein>
    <submittedName>
        <fullName evidence="1">Uncharacterized protein</fullName>
    </submittedName>
</protein>
<dbReference type="OrthoDB" id="33926at10239"/>
<sequence>MIQKYIIGRWEVYICLLCNKKLGERRIDGYLASYHNCEHYYWKVVVGKKAKEIGKTSLIKAKRDGLKYFLLSDID</sequence>
<evidence type="ECO:0000313" key="1">
    <source>
        <dbReference type="EMBL" id="ARQ96404.1"/>
    </source>
</evidence>
<evidence type="ECO:0000313" key="2">
    <source>
        <dbReference type="Proteomes" id="UP000202761"/>
    </source>
</evidence>
<keyword evidence="2" id="KW-1185">Reference proteome</keyword>
<dbReference type="RefSeq" id="YP_009362608.1">
    <property type="nucleotide sequence ID" value="NC_034620.1"/>
</dbReference>
<dbReference type="EMBL" id="KY744228">
    <property type="protein sequence ID" value="ARQ96404.1"/>
    <property type="molecule type" value="Genomic_DNA"/>
</dbReference>